<dbReference type="PANTHER" id="PTHR31609">
    <property type="entry name" value="YDJC DEACETYLASE FAMILY MEMBER"/>
    <property type="match status" value="1"/>
</dbReference>
<dbReference type="InterPro" id="IPR011330">
    <property type="entry name" value="Glyco_hydro/deAcase_b/a-brl"/>
</dbReference>
<organism evidence="6 7">
    <name type="scientific">candidate division WWE3 bacterium</name>
    <dbReference type="NCBI Taxonomy" id="2053526"/>
    <lineage>
        <taxon>Bacteria</taxon>
        <taxon>Katanobacteria</taxon>
    </lineage>
</organism>
<dbReference type="GO" id="GO:0046872">
    <property type="term" value="F:metal ion binding"/>
    <property type="evidence" value="ECO:0007669"/>
    <property type="project" value="UniProtKB-KW"/>
</dbReference>
<dbReference type="PANTHER" id="PTHR31609:SF1">
    <property type="entry name" value="CARBOHYDRATE DEACETYLASE"/>
    <property type="match status" value="1"/>
</dbReference>
<dbReference type="Gene3D" id="3.20.20.370">
    <property type="entry name" value="Glycoside hydrolase/deacetylase"/>
    <property type="match status" value="1"/>
</dbReference>
<sequence>MNTKITKKRVVFTLHDFGKSFSVNDGIVFAMNHAENIATQYSLLPNGIASNQAAQIARERTDLSFDLCFTFTDFKPIGKGYKTLTDSDGYFLKANTAQWDFSVLDNYNSYEIEKEIEEQYEWFLTNVGRKPTALTTQKSEHGDPKILIPITDLAKKENIPLRTPAWQWFSNYAAQSYVEDLGLTFSNSVFVATKDWKGEHGYSLEEDVDLLISDIKNTEGISEIVVLAGFVDQELFDMSSVSWQRGEYLNLLVRKPEILKRYATEFDIISYSKI</sequence>
<keyword evidence="2" id="KW-0479">Metal-binding</keyword>
<evidence type="ECO:0000256" key="5">
    <source>
        <dbReference type="ARBA" id="ARBA00023277"/>
    </source>
</evidence>
<proteinExistence type="predicted"/>
<keyword evidence="5" id="KW-0119">Carbohydrate metabolism</keyword>
<accession>A0A955IW79</accession>
<dbReference type="Pfam" id="PF04794">
    <property type="entry name" value="YdjC"/>
    <property type="match status" value="1"/>
</dbReference>
<evidence type="ECO:0000313" key="6">
    <source>
        <dbReference type="EMBL" id="MCA9302209.1"/>
    </source>
</evidence>
<evidence type="ECO:0000313" key="7">
    <source>
        <dbReference type="Proteomes" id="UP000714817"/>
    </source>
</evidence>
<protein>
    <submittedName>
        <fullName evidence="6">ChbG/HpnK family deacetylase</fullName>
    </submittedName>
</protein>
<evidence type="ECO:0000256" key="3">
    <source>
        <dbReference type="ARBA" id="ARBA00022801"/>
    </source>
</evidence>
<reference evidence="6" key="2">
    <citation type="journal article" date="2021" name="Microbiome">
        <title>Successional dynamics and alternative stable states in a saline activated sludge microbial community over 9 years.</title>
        <authorList>
            <person name="Wang Y."/>
            <person name="Ye J."/>
            <person name="Ju F."/>
            <person name="Liu L."/>
            <person name="Boyd J.A."/>
            <person name="Deng Y."/>
            <person name="Parks D.H."/>
            <person name="Jiang X."/>
            <person name="Yin X."/>
            <person name="Woodcroft B.J."/>
            <person name="Tyson G.W."/>
            <person name="Hugenholtz P."/>
            <person name="Polz M.F."/>
            <person name="Zhang T."/>
        </authorList>
    </citation>
    <scope>NUCLEOTIDE SEQUENCE</scope>
    <source>
        <strain evidence="6">HKST-UBA80</strain>
    </source>
</reference>
<dbReference type="Proteomes" id="UP000714817">
    <property type="component" value="Unassembled WGS sequence"/>
</dbReference>
<dbReference type="GO" id="GO:0016787">
    <property type="term" value="F:hydrolase activity"/>
    <property type="evidence" value="ECO:0007669"/>
    <property type="project" value="UniProtKB-KW"/>
</dbReference>
<dbReference type="InterPro" id="IPR006879">
    <property type="entry name" value="YdjC-like"/>
</dbReference>
<comment type="cofactor">
    <cofactor evidence="1">
        <name>Mg(2+)</name>
        <dbReference type="ChEBI" id="CHEBI:18420"/>
    </cofactor>
</comment>
<dbReference type="AlphaFoldDB" id="A0A955IW79"/>
<dbReference type="GO" id="GO:0019213">
    <property type="term" value="F:deacetylase activity"/>
    <property type="evidence" value="ECO:0007669"/>
    <property type="project" value="TreeGrafter"/>
</dbReference>
<dbReference type="SUPFAM" id="SSF88713">
    <property type="entry name" value="Glycoside hydrolase/deacetylase"/>
    <property type="match status" value="1"/>
</dbReference>
<keyword evidence="3" id="KW-0378">Hydrolase</keyword>
<evidence type="ECO:0000256" key="2">
    <source>
        <dbReference type="ARBA" id="ARBA00022723"/>
    </source>
</evidence>
<evidence type="ECO:0000256" key="4">
    <source>
        <dbReference type="ARBA" id="ARBA00022842"/>
    </source>
</evidence>
<dbReference type="EMBL" id="JAGQNY010000008">
    <property type="protein sequence ID" value="MCA9302209.1"/>
    <property type="molecule type" value="Genomic_DNA"/>
</dbReference>
<evidence type="ECO:0000256" key="1">
    <source>
        <dbReference type="ARBA" id="ARBA00001946"/>
    </source>
</evidence>
<name>A0A955IW79_UNCKA</name>
<reference evidence="6" key="1">
    <citation type="submission" date="2020-04" db="EMBL/GenBank/DDBJ databases">
        <authorList>
            <person name="Zhang T."/>
        </authorList>
    </citation>
    <scope>NUCLEOTIDE SEQUENCE</scope>
    <source>
        <strain evidence="6">HKST-UBA80</strain>
    </source>
</reference>
<dbReference type="GO" id="GO:0005975">
    <property type="term" value="P:carbohydrate metabolic process"/>
    <property type="evidence" value="ECO:0007669"/>
    <property type="project" value="InterPro"/>
</dbReference>
<gene>
    <name evidence="6" type="ORF">KDA10_02510</name>
</gene>
<comment type="caution">
    <text evidence="6">The sequence shown here is derived from an EMBL/GenBank/DDBJ whole genome shotgun (WGS) entry which is preliminary data.</text>
</comment>
<keyword evidence="4" id="KW-0460">Magnesium</keyword>